<dbReference type="Proteomes" id="UP000054564">
    <property type="component" value="Unassembled WGS sequence"/>
</dbReference>
<sequence length="149" mass="16374">MFLTLFFSLAELPRSAPSLESNNNPNEPTTSSRKSESRWQGSFNQLVQYLSSGALDGQLATDPLEMNHTQKRPGTPFGEDEPVWQLALAVSTDFDDQPTVVGGSRGNVLKNVIIDSTKIGASSERALKIIGLSRFSPSHFSYFMLMCTD</sequence>
<keyword evidence="2" id="KW-0732">Signal</keyword>
<name>A0A0L0VKX0_9BASI</name>
<protein>
    <submittedName>
        <fullName evidence="3">Uncharacterized protein</fullName>
    </submittedName>
</protein>
<feature type="chain" id="PRO_5005550132" evidence="2">
    <location>
        <begin position="19"/>
        <end position="149"/>
    </location>
</feature>
<reference evidence="4" key="1">
    <citation type="submission" date="2014-03" db="EMBL/GenBank/DDBJ databases">
        <title>The Genome Sequence of Puccinia striiformis f. sp. tritici PST-78.</title>
        <authorList>
            <consortium name="The Broad Institute Genome Sequencing Platform"/>
            <person name="Cuomo C."/>
            <person name="Hulbert S."/>
            <person name="Chen X."/>
            <person name="Walker B."/>
            <person name="Young S.K."/>
            <person name="Zeng Q."/>
            <person name="Gargeya S."/>
            <person name="Fitzgerald M."/>
            <person name="Haas B."/>
            <person name="Abouelleil A."/>
            <person name="Alvarado L."/>
            <person name="Arachchi H.M."/>
            <person name="Berlin A.M."/>
            <person name="Chapman S.B."/>
            <person name="Goldberg J."/>
            <person name="Griggs A."/>
            <person name="Gujja S."/>
            <person name="Hansen M."/>
            <person name="Howarth C."/>
            <person name="Imamovic A."/>
            <person name="Larimer J."/>
            <person name="McCowan C."/>
            <person name="Montmayeur A."/>
            <person name="Murphy C."/>
            <person name="Neiman D."/>
            <person name="Pearson M."/>
            <person name="Priest M."/>
            <person name="Roberts A."/>
            <person name="Saif S."/>
            <person name="Shea T."/>
            <person name="Sisk P."/>
            <person name="Sykes S."/>
            <person name="Wortman J."/>
            <person name="Nusbaum C."/>
            <person name="Birren B."/>
        </authorList>
    </citation>
    <scope>NUCLEOTIDE SEQUENCE [LARGE SCALE GENOMIC DNA]</scope>
    <source>
        <strain evidence="4">race PST-78</strain>
    </source>
</reference>
<dbReference type="EMBL" id="AJIL01000041">
    <property type="protein sequence ID" value="KNE99922.1"/>
    <property type="molecule type" value="Genomic_DNA"/>
</dbReference>
<accession>A0A0L0VKX0</accession>
<keyword evidence="4" id="KW-1185">Reference proteome</keyword>
<evidence type="ECO:0000313" key="3">
    <source>
        <dbReference type="EMBL" id="KNE99922.1"/>
    </source>
</evidence>
<dbReference type="AlphaFoldDB" id="A0A0L0VKX0"/>
<comment type="caution">
    <text evidence="3">The sequence shown here is derived from an EMBL/GenBank/DDBJ whole genome shotgun (WGS) entry which is preliminary data.</text>
</comment>
<evidence type="ECO:0000256" key="1">
    <source>
        <dbReference type="SAM" id="MobiDB-lite"/>
    </source>
</evidence>
<feature type="signal peptide" evidence="2">
    <location>
        <begin position="1"/>
        <end position="18"/>
    </location>
</feature>
<feature type="compositionally biased region" description="Low complexity" evidence="1">
    <location>
        <begin position="17"/>
        <end position="32"/>
    </location>
</feature>
<proteinExistence type="predicted"/>
<evidence type="ECO:0000256" key="2">
    <source>
        <dbReference type="SAM" id="SignalP"/>
    </source>
</evidence>
<evidence type="ECO:0000313" key="4">
    <source>
        <dbReference type="Proteomes" id="UP000054564"/>
    </source>
</evidence>
<organism evidence="3 4">
    <name type="scientific">Puccinia striiformis f. sp. tritici PST-78</name>
    <dbReference type="NCBI Taxonomy" id="1165861"/>
    <lineage>
        <taxon>Eukaryota</taxon>
        <taxon>Fungi</taxon>
        <taxon>Dikarya</taxon>
        <taxon>Basidiomycota</taxon>
        <taxon>Pucciniomycotina</taxon>
        <taxon>Pucciniomycetes</taxon>
        <taxon>Pucciniales</taxon>
        <taxon>Pucciniaceae</taxon>
        <taxon>Puccinia</taxon>
    </lineage>
</organism>
<feature type="region of interest" description="Disordered" evidence="1">
    <location>
        <begin position="15"/>
        <end position="38"/>
    </location>
</feature>
<dbReference type="STRING" id="1165861.A0A0L0VKX0"/>
<gene>
    <name evidence="3" type="ORF">PSTG_06777</name>
</gene>